<dbReference type="InterPro" id="IPR011009">
    <property type="entry name" value="Kinase-like_dom_sf"/>
</dbReference>
<dbReference type="InterPro" id="IPR017441">
    <property type="entry name" value="Protein_kinase_ATP_BS"/>
</dbReference>
<evidence type="ECO:0000313" key="4">
    <source>
        <dbReference type="Proteomes" id="UP001444661"/>
    </source>
</evidence>
<protein>
    <submittedName>
        <fullName evidence="3">Kinetochore sim4 complex subunit FTA2 domain-containing protein</fullName>
    </submittedName>
</protein>
<feature type="region of interest" description="Disordered" evidence="2">
    <location>
        <begin position="163"/>
        <end position="198"/>
    </location>
</feature>
<evidence type="ECO:0000313" key="3">
    <source>
        <dbReference type="EMBL" id="KAK8045118.1"/>
    </source>
</evidence>
<dbReference type="InterPro" id="IPR025213">
    <property type="entry name" value="Sim4_Fta2"/>
</dbReference>
<proteinExistence type="predicted"/>
<gene>
    <name evidence="3" type="ORF">PG993_005142</name>
</gene>
<dbReference type="PROSITE" id="PS00107">
    <property type="entry name" value="PROTEIN_KINASE_ATP"/>
    <property type="match status" value="1"/>
</dbReference>
<organism evidence="3 4">
    <name type="scientific">Apiospora rasikravindrae</name>
    <dbReference type="NCBI Taxonomy" id="990691"/>
    <lineage>
        <taxon>Eukaryota</taxon>
        <taxon>Fungi</taxon>
        <taxon>Dikarya</taxon>
        <taxon>Ascomycota</taxon>
        <taxon>Pezizomycotina</taxon>
        <taxon>Sordariomycetes</taxon>
        <taxon>Xylariomycetidae</taxon>
        <taxon>Amphisphaeriales</taxon>
        <taxon>Apiosporaceae</taxon>
        <taxon>Apiospora</taxon>
    </lineage>
</organism>
<feature type="compositionally biased region" description="Acidic residues" evidence="2">
    <location>
        <begin position="185"/>
        <end position="198"/>
    </location>
</feature>
<dbReference type="Proteomes" id="UP001444661">
    <property type="component" value="Unassembled WGS sequence"/>
</dbReference>
<keyword evidence="4" id="KW-1185">Reference proteome</keyword>
<keyword evidence="1" id="KW-0547">Nucleotide-binding</keyword>
<dbReference type="SUPFAM" id="SSF56112">
    <property type="entry name" value="Protein kinase-like (PK-like)"/>
    <property type="match status" value="1"/>
</dbReference>
<sequence length="390" mass="45356">MAALPRVNGPKLTPFGGSAVEGCDIEFIKQLGEGFSGYVWKVRIDGGVYALKMFKCPGYDPDHYERLLDFLKQRRERKEDFGYTETDINEEKSQFSRECRAYGRLKECDREDLSIKCHGYIQLDDTHEKELAEKCVYDWNRVDEPKEPIMAIVKEYIEIPDKAPNEVPDGVQEEPPIQGRSLVSENDDDDEEEDEEEAERLLEEYRIQMHKRSWQNKEHLFQEKDIPQMMEDLHSLHKLGIWVGDIKPENYLYGKIIDFSSSLTMPTFSMDPRVNGPSSSTGGTFDRAELNHVIREYYKYCLPGKENKYEMVIKPRYQTRSRKRRQYSTAVTDPAYYGLYSDGTPRPVRKCKTGKRSASKHGAQLGSDTRRSTGERKGREKRKTEKEVPQ</sequence>
<name>A0ABR1TER4_9PEZI</name>
<keyword evidence="1" id="KW-0067">ATP-binding</keyword>
<evidence type="ECO:0000256" key="2">
    <source>
        <dbReference type="SAM" id="MobiDB-lite"/>
    </source>
</evidence>
<reference evidence="3 4" key="1">
    <citation type="submission" date="2023-01" db="EMBL/GenBank/DDBJ databases">
        <title>Analysis of 21 Apiospora genomes using comparative genomics revels a genus with tremendous synthesis potential of carbohydrate active enzymes and secondary metabolites.</title>
        <authorList>
            <person name="Sorensen T."/>
        </authorList>
    </citation>
    <scope>NUCLEOTIDE SEQUENCE [LARGE SCALE GENOMIC DNA]</scope>
    <source>
        <strain evidence="3 4">CBS 33761</strain>
    </source>
</reference>
<feature type="compositionally biased region" description="Basic and acidic residues" evidence="2">
    <location>
        <begin position="368"/>
        <end position="390"/>
    </location>
</feature>
<feature type="binding site" evidence="1">
    <location>
        <position position="52"/>
    </location>
    <ligand>
        <name>ATP</name>
        <dbReference type="ChEBI" id="CHEBI:30616"/>
    </ligand>
</feature>
<comment type="caution">
    <text evidence="3">The sequence shown here is derived from an EMBL/GenBank/DDBJ whole genome shotgun (WGS) entry which is preliminary data.</text>
</comment>
<dbReference type="Pfam" id="PF13095">
    <property type="entry name" value="FTA2"/>
    <property type="match status" value="1"/>
</dbReference>
<evidence type="ECO:0000256" key="1">
    <source>
        <dbReference type="PROSITE-ProRule" id="PRU10141"/>
    </source>
</evidence>
<feature type="region of interest" description="Disordered" evidence="2">
    <location>
        <begin position="338"/>
        <end position="390"/>
    </location>
</feature>
<feature type="compositionally biased region" description="Basic residues" evidence="2">
    <location>
        <begin position="347"/>
        <end position="359"/>
    </location>
</feature>
<dbReference type="EMBL" id="JAQQWK010000003">
    <property type="protein sequence ID" value="KAK8045118.1"/>
    <property type="molecule type" value="Genomic_DNA"/>
</dbReference>
<accession>A0ABR1TER4</accession>